<protein>
    <submittedName>
        <fullName evidence="2">Uncharacterized membrane protein HdeD, DUF308 family</fullName>
    </submittedName>
</protein>
<feature type="transmembrane region" description="Helical" evidence="1">
    <location>
        <begin position="161"/>
        <end position="181"/>
    </location>
</feature>
<dbReference type="STRING" id="1121881.SAMN02745225_01460"/>
<gene>
    <name evidence="2" type="ORF">SAMN02745225_01460</name>
</gene>
<evidence type="ECO:0000313" key="2">
    <source>
        <dbReference type="EMBL" id="SHE73497.1"/>
    </source>
</evidence>
<dbReference type="Proteomes" id="UP000184295">
    <property type="component" value="Unassembled WGS sequence"/>
</dbReference>
<feature type="transmembrane region" description="Helical" evidence="1">
    <location>
        <begin position="21"/>
        <end position="43"/>
    </location>
</feature>
<keyword evidence="1" id="KW-0812">Transmembrane</keyword>
<evidence type="ECO:0000313" key="3">
    <source>
        <dbReference type="Proteomes" id="UP000184295"/>
    </source>
</evidence>
<accession>A0A1M4VX14</accession>
<keyword evidence="1" id="KW-1133">Transmembrane helix</keyword>
<dbReference type="AlphaFoldDB" id="A0A1M4VX14"/>
<dbReference type="EMBL" id="FQUL01000020">
    <property type="protein sequence ID" value="SHE73497.1"/>
    <property type="molecule type" value="Genomic_DNA"/>
</dbReference>
<feature type="transmembrane region" description="Helical" evidence="1">
    <location>
        <begin position="81"/>
        <end position="98"/>
    </location>
</feature>
<dbReference type="InterPro" id="IPR005325">
    <property type="entry name" value="DUF308_memb"/>
</dbReference>
<sequence length="190" mass="20214">MYPKHYYHGDFESKSYGDAHLLSLRSVVPSLATLLLGAIFVAVPRFVDTAIGEMLGLAVVFLGLIVLFVTSVILSRPIVSIGGFTGVVIAILGGLFLLNPKYALVLAGSLTGVGLIFQGVMEFRLRAASPAANFARFLAALGVLSVIGGTLLLVFPLLTLSALTMAVGVWIIVASTLRISYGMWMNLRSR</sequence>
<feature type="transmembrane region" description="Helical" evidence="1">
    <location>
        <begin position="104"/>
        <end position="125"/>
    </location>
</feature>
<dbReference type="RefSeq" id="WP_072790640.1">
    <property type="nucleotide sequence ID" value="NZ_FQUL01000020.1"/>
</dbReference>
<organism evidence="2 3">
    <name type="scientific">Ferrithrix thermotolerans DSM 19514</name>
    <dbReference type="NCBI Taxonomy" id="1121881"/>
    <lineage>
        <taxon>Bacteria</taxon>
        <taxon>Bacillati</taxon>
        <taxon>Actinomycetota</taxon>
        <taxon>Acidimicrobiia</taxon>
        <taxon>Acidimicrobiales</taxon>
        <taxon>Acidimicrobiaceae</taxon>
        <taxon>Ferrithrix</taxon>
    </lineage>
</organism>
<name>A0A1M4VX14_9ACTN</name>
<reference evidence="3" key="1">
    <citation type="submission" date="2016-11" db="EMBL/GenBank/DDBJ databases">
        <authorList>
            <person name="Varghese N."/>
            <person name="Submissions S."/>
        </authorList>
    </citation>
    <scope>NUCLEOTIDE SEQUENCE [LARGE SCALE GENOMIC DNA]</scope>
    <source>
        <strain evidence="3">DSM 19514</strain>
    </source>
</reference>
<keyword evidence="1" id="KW-0472">Membrane</keyword>
<keyword evidence="3" id="KW-1185">Reference proteome</keyword>
<evidence type="ECO:0000256" key="1">
    <source>
        <dbReference type="SAM" id="Phobius"/>
    </source>
</evidence>
<feature type="transmembrane region" description="Helical" evidence="1">
    <location>
        <begin position="137"/>
        <end position="155"/>
    </location>
</feature>
<feature type="transmembrane region" description="Helical" evidence="1">
    <location>
        <begin position="55"/>
        <end position="74"/>
    </location>
</feature>
<dbReference type="Pfam" id="PF03729">
    <property type="entry name" value="DUF308"/>
    <property type="match status" value="2"/>
</dbReference>
<proteinExistence type="predicted"/>